<dbReference type="AlphaFoldDB" id="A0AAX6IJL0"/>
<gene>
    <name evidence="1" type="ORF">M6B38_251775</name>
</gene>
<evidence type="ECO:0000313" key="2">
    <source>
        <dbReference type="Proteomes" id="UP001140949"/>
    </source>
</evidence>
<dbReference type="EMBL" id="JANAVB010000998">
    <property type="protein sequence ID" value="KAJ6853211.1"/>
    <property type="molecule type" value="Genomic_DNA"/>
</dbReference>
<dbReference type="Proteomes" id="UP001140949">
    <property type="component" value="Unassembled WGS sequence"/>
</dbReference>
<comment type="caution">
    <text evidence="1">The sequence shown here is derived from an EMBL/GenBank/DDBJ whole genome shotgun (WGS) entry which is preliminary data.</text>
</comment>
<keyword evidence="2" id="KW-1185">Reference proteome</keyword>
<protein>
    <submittedName>
        <fullName evidence="1">Uncharacterized protein</fullName>
    </submittedName>
</protein>
<accession>A0AAX6IJL0</accession>
<organism evidence="1 2">
    <name type="scientific">Iris pallida</name>
    <name type="common">Sweet iris</name>
    <dbReference type="NCBI Taxonomy" id="29817"/>
    <lineage>
        <taxon>Eukaryota</taxon>
        <taxon>Viridiplantae</taxon>
        <taxon>Streptophyta</taxon>
        <taxon>Embryophyta</taxon>
        <taxon>Tracheophyta</taxon>
        <taxon>Spermatophyta</taxon>
        <taxon>Magnoliopsida</taxon>
        <taxon>Liliopsida</taxon>
        <taxon>Asparagales</taxon>
        <taxon>Iridaceae</taxon>
        <taxon>Iridoideae</taxon>
        <taxon>Irideae</taxon>
        <taxon>Iris</taxon>
    </lineage>
</organism>
<proteinExistence type="predicted"/>
<evidence type="ECO:0000313" key="1">
    <source>
        <dbReference type="EMBL" id="KAJ6853211.1"/>
    </source>
</evidence>
<name>A0AAX6IJL0_IRIPA</name>
<sequence>MRFDYVMQFLKDLLKSSTHNFSKEFIHEIVTRTGREFMYRAS</sequence>
<reference evidence="1" key="2">
    <citation type="submission" date="2023-04" db="EMBL/GenBank/DDBJ databases">
        <authorList>
            <person name="Bruccoleri R.E."/>
            <person name="Oakeley E.J."/>
            <person name="Faust A.-M."/>
            <person name="Dessus-Babus S."/>
            <person name="Altorfer M."/>
            <person name="Burckhardt D."/>
            <person name="Oertli M."/>
            <person name="Naumann U."/>
            <person name="Petersen F."/>
            <person name="Wong J."/>
        </authorList>
    </citation>
    <scope>NUCLEOTIDE SEQUENCE</scope>
    <source>
        <strain evidence="1">GSM-AAB239-AS_SAM_17_03QT</strain>
        <tissue evidence="1">Leaf</tissue>
    </source>
</reference>
<reference evidence="1" key="1">
    <citation type="journal article" date="2023" name="GigaByte">
        <title>Genome assembly of the bearded iris, Iris pallida Lam.</title>
        <authorList>
            <person name="Bruccoleri R.E."/>
            <person name="Oakeley E.J."/>
            <person name="Faust A.M.E."/>
            <person name="Altorfer M."/>
            <person name="Dessus-Babus S."/>
            <person name="Burckhardt D."/>
            <person name="Oertli M."/>
            <person name="Naumann U."/>
            <person name="Petersen F."/>
            <person name="Wong J."/>
        </authorList>
    </citation>
    <scope>NUCLEOTIDE SEQUENCE</scope>
    <source>
        <strain evidence="1">GSM-AAB239-AS_SAM_17_03QT</strain>
    </source>
</reference>